<protein>
    <submittedName>
        <fullName evidence="10">Tfp pilus assembly protein PilF</fullName>
    </submittedName>
</protein>
<evidence type="ECO:0000313" key="11">
    <source>
        <dbReference type="Proteomes" id="UP000245535"/>
    </source>
</evidence>
<evidence type="ECO:0000256" key="7">
    <source>
        <dbReference type="SAM" id="Coils"/>
    </source>
</evidence>
<keyword evidence="7" id="KW-0175">Coiled coil</keyword>
<dbReference type="PANTHER" id="PTHR46630">
    <property type="entry name" value="TETRATRICOPEPTIDE REPEAT PROTEIN 29"/>
    <property type="match status" value="1"/>
</dbReference>
<feature type="repeat" description="TPR" evidence="6">
    <location>
        <begin position="246"/>
        <end position="279"/>
    </location>
</feature>
<evidence type="ECO:0000256" key="1">
    <source>
        <dbReference type="ARBA" id="ARBA00004496"/>
    </source>
</evidence>
<dbReference type="GO" id="GO:0005737">
    <property type="term" value="C:cytoplasm"/>
    <property type="evidence" value="ECO:0007669"/>
    <property type="project" value="UniProtKB-SubCell"/>
</dbReference>
<proteinExistence type="inferred from homology"/>
<gene>
    <name evidence="10" type="ORF">BC781_1011023</name>
</gene>
<dbReference type="Pfam" id="PF00515">
    <property type="entry name" value="TPR_1"/>
    <property type="match status" value="1"/>
</dbReference>
<comment type="caution">
    <text evidence="10">The sequence shown here is derived from an EMBL/GenBank/DDBJ whole genome shotgun (WGS) entry which is preliminary data.</text>
</comment>
<keyword evidence="8" id="KW-0472">Membrane</keyword>
<dbReference type="SMART" id="SM00028">
    <property type="entry name" value="TPR"/>
    <property type="match status" value="6"/>
</dbReference>
<feature type="transmembrane region" description="Helical" evidence="8">
    <location>
        <begin position="353"/>
        <end position="373"/>
    </location>
</feature>
<evidence type="ECO:0000256" key="3">
    <source>
        <dbReference type="ARBA" id="ARBA00022737"/>
    </source>
</evidence>
<comment type="similarity">
    <text evidence="5">Belongs to the Rap family.</text>
</comment>
<dbReference type="Gene3D" id="1.10.10.10">
    <property type="entry name" value="Winged helix-like DNA-binding domain superfamily/Winged helix DNA-binding domain"/>
    <property type="match status" value="1"/>
</dbReference>
<evidence type="ECO:0000256" key="4">
    <source>
        <dbReference type="ARBA" id="ARBA00022803"/>
    </source>
</evidence>
<dbReference type="PROSITE" id="PS50005">
    <property type="entry name" value="TPR"/>
    <property type="match status" value="2"/>
</dbReference>
<keyword evidence="8" id="KW-1133">Transmembrane helix</keyword>
<dbReference type="Pfam" id="PF13181">
    <property type="entry name" value="TPR_8"/>
    <property type="match status" value="3"/>
</dbReference>
<dbReference type="InterPro" id="IPR019734">
    <property type="entry name" value="TPR_rpt"/>
</dbReference>
<dbReference type="InterPro" id="IPR011990">
    <property type="entry name" value="TPR-like_helical_dom_sf"/>
</dbReference>
<evidence type="ECO:0000256" key="5">
    <source>
        <dbReference type="ARBA" id="ARBA00038253"/>
    </source>
</evidence>
<dbReference type="GO" id="GO:0006355">
    <property type="term" value="P:regulation of DNA-templated transcription"/>
    <property type="evidence" value="ECO:0007669"/>
    <property type="project" value="InterPro"/>
</dbReference>
<feature type="domain" description="HTH luxR-type" evidence="9">
    <location>
        <begin position="482"/>
        <end position="540"/>
    </location>
</feature>
<feature type="repeat" description="TPR" evidence="6">
    <location>
        <begin position="120"/>
        <end position="153"/>
    </location>
</feature>
<dbReference type="EMBL" id="QGDO01000001">
    <property type="protein sequence ID" value="PWJ44652.1"/>
    <property type="molecule type" value="Genomic_DNA"/>
</dbReference>
<dbReference type="InterPro" id="IPR000792">
    <property type="entry name" value="Tscrpt_reg_LuxR_C"/>
</dbReference>
<keyword evidence="4 6" id="KW-0802">TPR repeat</keyword>
<evidence type="ECO:0000256" key="2">
    <source>
        <dbReference type="ARBA" id="ARBA00022490"/>
    </source>
</evidence>
<dbReference type="PROSITE" id="PS50293">
    <property type="entry name" value="TPR_REGION"/>
    <property type="match status" value="1"/>
</dbReference>
<evidence type="ECO:0000313" key="10">
    <source>
        <dbReference type="EMBL" id="PWJ44652.1"/>
    </source>
</evidence>
<dbReference type="Proteomes" id="UP000245535">
    <property type="component" value="Unassembled WGS sequence"/>
</dbReference>
<dbReference type="SUPFAM" id="SSF48452">
    <property type="entry name" value="TPR-like"/>
    <property type="match status" value="2"/>
</dbReference>
<dbReference type="InterPro" id="IPR051476">
    <property type="entry name" value="Bac_ResReg_Asp_Phosphatase"/>
</dbReference>
<evidence type="ECO:0000256" key="8">
    <source>
        <dbReference type="SAM" id="Phobius"/>
    </source>
</evidence>
<dbReference type="InterPro" id="IPR016032">
    <property type="entry name" value="Sig_transdc_resp-reg_C-effctor"/>
</dbReference>
<keyword evidence="3" id="KW-0677">Repeat</keyword>
<dbReference type="GO" id="GO:0003677">
    <property type="term" value="F:DNA binding"/>
    <property type="evidence" value="ECO:0007669"/>
    <property type="project" value="InterPro"/>
</dbReference>
<accession>A0A315ZH25</accession>
<dbReference type="AlphaFoldDB" id="A0A315ZH25"/>
<reference evidence="10 11" key="1">
    <citation type="submission" date="2018-03" db="EMBL/GenBank/DDBJ databases">
        <title>Genomic Encyclopedia of Archaeal and Bacterial Type Strains, Phase II (KMG-II): from individual species to whole genera.</title>
        <authorList>
            <person name="Goeker M."/>
        </authorList>
    </citation>
    <scope>NUCLEOTIDE SEQUENCE [LARGE SCALE GENOMIC DNA]</scope>
    <source>
        <strain evidence="10 11">DSM 28229</strain>
    </source>
</reference>
<evidence type="ECO:0000256" key="6">
    <source>
        <dbReference type="PROSITE-ProRule" id="PRU00339"/>
    </source>
</evidence>
<sequence>MSRLLLLTLALLPQVLFGQDQLKKDSLFAQLSHAESVQERVSSLWEISGYYWADDLRKSYDYSIQALELAKKSNDQDLIGKSYLKLGDALLFIGNLDESLSSYLKSLKILEEINEPNSLFPLYHNLGVLFFQMKELDEALEYYHKALYLHHNTEVEGKSTGHGKVHTLYNSIGNIYEVKDENEQAFEYYLKGVKEAELIEDHQNLGSIYNNLGYLSLKLKDTAKAREYLRLSLFHRQKINDLNGMAKSYNYFASYYFQVDSLNKALESIEKAIPLAKKAGAEPTEAEALVELSKIYEKKGLYKESLDAFKKYKTLSDTLLNESSIRKQTELQITYEFEKEREIQAAEVQKKELRYGLIISILTLGCIISVLYYRLARSRNKRIQLAKESLEKDLELKKQDLDVKNKELASSVLFLLKKNELLSNVSERLLNLKNKMKPENHKMIQKIIFDLQDGTNDDVWNEFELRFQQVHEDYYLKLKECAPDLSPGEIKICTFLKLNMSSKEISAITHQSVKSIEVARTRIRKKLNLTNKNVNLVTYLLEL</sequence>
<dbReference type="PANTHER" id="PTHR46630:SF1">
    <property type="entry name" value="TETRATRICOPEPTIDE REPEAT PROTEIN 29"/>
    <property type="match status" value="1"/>
</dbReference>
<dbReference type="SMART" id="SM00421">
    <property type="entry name" value="HTH_LUXR"/>
    <property type="match status" value="1"/>
</dbReference>
<keyword evidence="2" id="KW-0963">Cytoplasm</keyword>
<comment type="subcellular location">
    <subcellularLocation>
        <location evidence="1">Cytoplasm</location>
    </subcellularLocation>
</comment>
<keyword evidence="8" id="KW-0812">Transmembrane</keyword>
<organism evidence="10 11">
    <name type="scientific">Sediminitomix flava</name>
    <dbReference type="NCBI Taxonomy" id="379075"/>
    <lineage>
        <taxon>Bacteria</taxon>
        <taxon>Pseudomonadati</taxon>
        <taxon>Bacteroidota</taxon>
        <taxon>Cytophagia</taxon>
        <taxon>Cytophagales</taxon>
        <taxon>Flammeovirgaceae</taxon>
        <taxon>Sediminitomix</taxon>
    </lineage>
</organism>
<dbReference type="InterPro" id="IPR036388">
    <property type="entry name" value="WH-like_DNA-bd_sf"/>
</dbReference>
<name>A0A315ZH25_SEDFL</name>
<dbReference type="Gene3D" id="1.25.40.10">
    <property type="entry name" value="Tetratricopeptide repeat domain"/>
    <property type="match status" value="2"/>
</dbReference>
<feature type="coiled-coil region" evidence="7">
    <location>
        <begin position="373"/>
        <end position="407"/>
    </location>
</feature>
<keyword evidence="11" id="KW-1185">Reference proteome</keyword>
<evidence type="ECO:0000259" key="9">
    <source>
        <dbReference type="SMART" id="SM00421"/>
    </source>
</evidence>
<dbReference type="SUPFAM" id="SSF46894">
    <property type="entry name" value="C-terminal effector domain of the bipartite response regulators"/>
    <property type="match status" value="1"/>
</dbReference>
<dbReference type="RefSeq" id="WP_109616128.1">
    <property type="nucleotide sequence ID" value="NZ_QGDO01000001.1"/>
</dbReference>
<dbReference type="OrthoDB" id="1523128at2"/>